<dbReference type="Gene3D" id="3.60.130.10">
    <property type="entry name" value="Clavaminate synthase-like"/>
    <property type="match status" value="1"/>
</dbReference>
<keyword evidence="9" id="KW-1185">Reference proteome</keyword>
<keyword evidence="5" id="KW-0560">Oxidoreductase</keyword>
<evidence type="ECO:0000256" key="6">
    <source>
        <dbReference type="ARBA" id="ARBA00023004"/>
    </source>
</evidence>
<protein>
    <submittedName>
        <fullName evidence="8">TauD/TfdA family dioxygenase</fullName>
    </submittedName>
</protein>
<comment type="similarity">
    <text evidence="2">Belongs to the TfdA dioxygenase family.</text>
</comment>
<evidence type="ECO:0000256" key="3">
    <source>
        <dbReference type="ARBA" id="ARBA00022723"/>
    </source>
</evidence>
<organism evidence="8 9">
    <name type="scientific">Herbaspirillum huttiense subsp. lycopersici</name>
    <dbReference type="NCBI Taxonomy" id="3074428"/>
    <lineage>
        <taxon>Bacteria</taxon>
        <taxon>Pseudomonadati</taxon>
        <taxon>Pseudomonadota</taxon>
        <taxon>Betaproteobacteria</taxon>
        <taxon>Burkholderiales</taxon>
        <taxon>Oxalobacteraceae</taxon>
        <taxon>Herbaspirillum</taxon>
    </lineage>
</organism>
<evidence type="ECO:0000256" key="5">
    <source>
        <dbReference type="ARBA" id="ARBA00023002"/>
    </source>
</evidence>
<dbReference type="RefSeq" id="WP_209569777.1">
    <property type="nucleotide sequence ID" value="NZ_JAVLSJ010000002.1"/>
</dbReference>
<gene>
    <name evidence="8" type="ORF">RI048_06020</name>
</gene>
<dbReference type="InterPro" id="IPR042098">
    <property type="entry name" value="TauD-like_sf"/>
</dbReference>
<evidence type="ECO:0000313" key="9">
    <source>
        <dbReference type="Proteomes" id="UP001246576"/>
    </source>
</evidence>
<dbReference type="SUPFAM" id="SSF51197">
    <property type="entry name" value="Clavaminate synthase-like"/>
    <property type="match status" value="1"/>
</dbReference>
<dbReference type="EMBL" id="JAVLSJ010000002">
    <property type="protein sequence ID" value="MDR9847767.1"/>
    <property type="molecule type" value="Genomic_DNA"/>
</dbReference>
<evidence type="ECO:0000256" key="2">
    <source>
        <dbReference type="ARBA" id="ARBA00005896"/>
    </source>
</evidence>
<keyword evidence="3" id="KW-0479">Metal-binding</keyword>
<dbReference type="PANTHER" id="PTHR30468:SF5">
    <property type="entry name" value="ALPHA-KETOGLUTARATE-DEPENDENT SULFATE ESTER DIOXYGENASE"/>
    <property type="match status" value="1"/>
</dbReference>
<feature type="domain" description="TauD/TfdA-like" evidence="7">
    <location>
        <begin position="8"/>
        <end position="271"/>
    </location>
</feature>
<dbReference type="InterPro" id="IPR003819">
    <property type="entry name" value="TauD/TfdA-like"/>
</dbReference>
<evidence type="ECO:0000256" key="4">
    <source>
        <dbReference type="ARBA" id="ARBA00022964"/>
    </source>
</evidence>
<dbReference type="Proteomes" id="UP001246576">
    <property type="component" value="Unassembled WGS sequence"/>
</dbReference>
<accession>A0ABU2EIV1</accession>
<evidence type="ECO:0000313" key="8">
    <source>
        <dbReference type="EMBL" id="MDR9847767.1"/>
    </source>
</evidence>
<reference evidence="8" key="1">
    <citation type="submission" date="2023-09" db="EMBL/GenBank/DDBJ databases">
        <title>Description of first Herbaspirillum huttiense subsp. nephrolepsisexaltata and Herbaspirillum huttiense subsp. lycopersicon.</title>
        <authorList>
            <person name="Poudel M."/>
            <person name="Sharma A."/>
            <person name="Goss E."/>
            <person name="Tapia J.H."/>
            <person name="Harmon C.M."/>
            <person name="Jones J.B."/>
        </authorList>
    </citation>
    <scope>NUCLEOTIDE SEQUENCE</scope>
    <source>
        <strain evidence="8">SE1</strain>
    </source>
</reference>
<sequence length="312" mass="34778">MSDTLLDIHPVAGRIGAEVRNIRLSAELDAVTFAAVRAALLHYKVLFFRGQHHLDDAAQEAFGKLWGELVAHPTVPVRDGTDYLLELDSEHGGRANSWHTDVTFDLAYPQASILRGVVIPAAGGDTVWANTAQAYLDLPAPLRALADQLWALHTNEYDYASRFNTSEAGLKRYREIFTSTLYETEHPVVRVHPETGERTLVLGHFVKKLLGYPTSDSDHLLQLLESYVIRLENTVRWRWSVGDVAIWDNRATQHYAINDYGDQHRVVRRVTVAGDVPVSVDGRQSVSRNVRRQAADSVRAPEGVAQQAAVLS</sequence>
<comment type="cofactor">
    <cofactor evidence="1">
        <name>Fe(2+)</name>
        <dbReference type="ChEBI" id="CHEBI:29033"/>
    </cofactor>
</comment>
<keyword evidence="4 8" id="KW-0223">Dioxygenase</keyword>
<dbReference type="GO" id="GO:0051213">
    <property type="term" value="F:dioxygenase activity"/>
    <property type="evidence" value="ECO:0007669"/>
    <property type="project" value="UniProtKB-KW"/>
</dbReference>
<dbReference type="Pfam" id="PF02668">
    <property type="entry name" value="TauD"/>
    <property type="match status" value="1"/>
</dbReference>
<dbReference type="InterPro" id="IPR051323">
    <property type="entry name" value="AtsK-like"/>
</dbReference>
<proteinExistence type="inferred from homology"/>
<name>A0ABU2EIV1_9BURK</name>
<keyword evidence="6" id="KW-0408">Iron</keyword>
<comment type="caution">
    <text evidence="8">The sequence shown here is derived from an EMBL/GenBank/DDBJ whole genome shotgun (WGS) entry which is preliminary data.</text>
</comment>
<evidence type="ECO:0000259" key="7">
    <source>
        <dbReference type="Pfam" id="PF02668"/>
    </source>
</evidence>
<dbReference type="PANTHER" id="PTHR30468">
    <property type="entry name" value="ALPHA-KETOGLUTARATE-DEPENDENT SULFONATE DIOXYGENASE"/>
    <property type="match status" value="1"/>
</dbReference>
<evidence type="ECO:0000256" key="1">
    <source>
        <dbReference type="ARBA" id="ARBA00001954"/>
    </source>
</evidence>